<evidence type="ECO:0000259" key="2">
    <source>
        <dbReference type="Pfam" id="PF24803"/>
    </source>
</evidence>
<dbReference type="EMBL" id="KZ613945">
    <property type="protein sequence ID" value="PMD40197.1"/>
    <property type="molecule type" value="Genomic_DNA"/>
</dbReference>
<feature type="transmembrane region" description="Helical" evidence="1">
    <location>
        <begin position="100"/>
        <end position="119"/>
    </location>
</feature>
<protein>
    <recommendedName>
        <fullName evidence="2">DUF7704 domain-containing protein</fullName>
    </recommendedName>
</protein>
<dbReference type="Pfam" id="PF24803">
    <property type="entry name" value="DUF7704"/>
    <property type="match status" value="1"/>
</dbReference>
<feature type="transmembrane region" description="Helical" evidence="1">
    <location>
        <begin position="70"/>
        <end position="88"/>
    </location>
</feature>
<feature type="transmembrane region" description="Helical" evidence="1">
    <location>
        <begin position="12"/>
        <end position="34"/>
    </location>
</feature>
<gene>
    <name evidence="3" type="ORF">L207DRAFT_511743</name>
</gene>
<dbReference type="PANTHER" id="PTHR37019">
    <property type="entry name" value="CHROMOSOME 1, WHOLE GENOME SHOTGUN SEQUENCE"/>
    <property type="match status" value="1"/>
</dbReference>
<reference evidence="3 4" key="1">
    <citation type="submission" date="2016-04" db="EMBL/GenBank/DDBJ databases">
        <title>A degradative enzymes factory behind the ericoid mycorrhizal symbiosis.</title>
        <authorList>
            <consortium name="DOE Joint Genome Institute"/>
            <person name="Martino E."/>
            <person name="Morin E."/>
            <person name="Grelet G."/>
            <person name="Kuo A."/>
            <person name="Kohler A."/>
            <person name="Daghino S."/>
            <person name="Barry K."/>
            <person name="Choi C."/>
            <person name="Cichocki N."/>
            <person name="Clum A."/>
            <person name="Copeland A."/>
            <person name="Hainaut M."/>
            <person name="Haridas S."/>
            <person name="Labutti K."/>
            <person name="Lindquist E."/>
            <person name="Lipzen A."/>
            <person name="Khouja H.-R."/>
            <person name="Murat C."/>
            <person name="Ohm R."/>
            <person name="Olson A."/>
            <person name="Spatafora J."/>
            <person name="Veneault-Fourrey C."/>
            <person name="Henrissat B."/>
            <person name="Grigoriev I."/>
            <person name="Martin F."/>
            <person name="Perotto S."/>
        </authorList>
    </citation>
    <scope>NUCLEOTIDE SEQUENCE [LARGE SCALE GENOMIC DNA]</scope>
    <source>
        <strain evidence="3 4">F</strain>
    </source>
</reference>
<dbReference type="Proteomes" id="UP000235786">
    <property type="component" value="Unassembled WGS sequence"/>
</dbReference>
<dbReference type="OrthoDB" id="3587182at2759"/>
<keyword evidence="1" id="KW-0472">Membrane</keyword>
<accession>A0A2J6RNV5</accession>
<evidence type="ECO:0000313" key="3">
    <source>
        <dbReference type="EMBL" id="PMD40197.1"/>
    </source>
</evidence>
<dbReference type="PANTHER" id="PTHR37019:SF1">
    <property type="entry name" value="EXPERA DOMAIN-CONTAINING PROTEIN"/>
    <property type="match status" value="1"/>
</dbReference>
<keyword evidence="1" id="KW-0812">Transmembrane</keyword>
<organism evidence="3 4">
    <name type="scientific">Hyaloscypha variabilis (strain UAMH 11265 / GT02V1 / F)</name>
    <name type="common">Meliniomyces variabilis</name>
    <dbReference type="NCBI Taxonomy" id="1149755"/>
    <lineage>
        <taxon>Eukaryota</taxon>
        <taxon>Fungi</taxon>
        <taxon>Dikarya</taxon>
        <taxon>Ascomycota</taxon>
        <taxon>Pezizomycotina</taxon>
        <taxon>Leotiomycetes</taxon>
        <taxon>Helotiales</taxon>
        <taxon>Hyaloscyphaceae</taxon>
        <taxon>Hyaloscypha</taxon>
        <taxon>Hyaloscypha variabilis</taxon>
    </lineage>
</organism>
<keyword evidence="4" id="KW-1185">Reference proteome</keyword>
<feature type="transmembrane region" description="Helical" evidence="1">
    <location>
        <begin position="41"/>
        <end position="58"/>
    </location>
</feature>
<dbReference type="InterPro" id="IPR056121">
    <property type="entry name" value="DUF7704"/>
</dbReference>
<evidence type="ECO:0000313" key="4">
    <source>
        <dbReference type="Proteomes" id="UP000235786"/>
    </source>
</evidence>
<dbReference type="AlphaFoldDB" id="A0A2J6RNV5"/>
<sequence length="162" mass="17635">MAPSTPFSSGRIALIYRIWFLYFEPVAALGGTYLSIFEPNRLLAGIMPLPAYLAASLSSPAGPSITITPILRMMLINIGALYALFAIIEGVVLRLTKEKSVWCAVLAAMLVSDVGHIYAAYEIAPQRILQVVSWNSDEWVNYGTLVFGALLRSAFLIGIGRP</sequence>
<feature type="transmembrane region" description="Helical" evidence="1">
    <location>
        <begin position="139"/>
        <end position="159"/>
    </location>
</feature>
<keyword evidence="1" id="KW-1133">Transmembrane helix</keyword>
<evidence type="ECO:0000256" key="1">
    <source>
        <dbReference type="SAM" id="Phobius"/>
    </source>
</evidence>
<name>A0A2J6RNV5_HYAVF</name>
<feature type="domain" description="DUF7704" evidence="2">
    <location>
        <begin position="12"/>
        <end position="160"/>
    </location>
</feature>
<proteinExistence type="predicted"/>